<dbReference type="AlphaFoldDB" id="A0A2R6NIR3"/>
<name>A0A2R6NIR3_9APHY</name>
<evidence type="ECO:0000313" key="1">
    <source>
        <dbReference type="EMBL" id="PSR72256.1"/>
    </source>
</evidence>
<reference evidence="1 2" key="1">
    <citation type="submission" date="2018-02" db="EMBL/GenBank/DDBJ databases">
        <title>Genome sequence of the basidiomycete white-rot fungus Phlebia centrifuga.</title>
        <authorList>
            <person name="Granchi Z."/>
            <person name="Peng M."/>
            <person name="de Vries R.P."/>
            <person name="Hilden K."/>
            <person name="Makela M.R."/>
            <person name="Grigoriev I."/>
            <person name="Riley R."/>
        </authorList>
    </citation>
    <scope>NUCLEOTIDE SEQUENCE [LARGE SCALE GENOMIC DNA]</scope>
    <source>
        <strain evidence="1 2">FBCC195</strain>
    </source>
</reference>
<accession>A0A2R6NIR3</accession>
<gene>
    <name evidence="1" type="ORF">PHLCEN_2v11848</name>
</gene>
<dbReference type="Proteomes" id="UP000186601">
    <property type="component" value="Unassembled WGS sequence"/>
</dbReference>
<evidence type="ECO:0000313" key="2">
    <source>
        <dbReference type="Proteomes" id="UP000186601"/>
    </source>
</evidence>
<comment type="caution">
    <text evidence="1">The sequence shown here is derived from an EMBL/GenBank/DDBJ whole genome shotgun (WGS) entry which is preliminary data.</text>
</comment>
<organism evidence="1 2">
    <name type="scientific">Hermanssonia centrifuga</name>
    <dbReference type="NCBI Taxonomy" id="98765"/>
    <lineage>
        <taxon>Eukaryota</taxon>
        <taxon>Fungi</taxon>
        <taxon>Dikarya</taxon>
        <taxon>Basidiomycota</taxon>
        <taxon>Agaricomycotina</taxon>
        <taxon>Agaricomycetes</taxon>
        <taxon>Polyporales</taxon>
        <taxon>Meruliaceae</taxon>
        <taxon>Hermanssonia</taxon>
    </lineage>
</organism>
<protein>
    <submittedName>
        <fullName evidence="1">Uncharacterized protein</fullName>
    </submittedName>
</protein>
<sequence>MTAAMLISRETSGVKTCSLRREPVGQPLECYPSNGRALGIAGCLVSLMGSSESIFAVVDDAMTMVASSDMVAKGTSRTQLGNDDVSWSGE</sequence>
<proteinExistence type="predicted"/>
<dbReference type="EMBL" id="MLYV02001198">
    <property type="protein sequence ID" value="PSR72256.1"/>
    <property type="molecule type" value="Genomic_DNA"/>
</dbReference>
<keyword evidence="2" id="KW-1185">Reference proteome</keyword>